<evidence type="ECO:0000256" key="2">
    <source>
        <dbReference type="SAM" id="SignalP"/>
    </source>
</evidence>
<keyword evidence="6" id="KW-1185">Reference proteome</keyword>
<dbReference type="GeneID" id="94689569"/>
<reference evidence="3 6" key="2">
    <citation type="submission" date="2020-12" db="EMBL/GenBank/DDBJ databases">
        <title>FDA dAtabase for Regulatory Grade micrObial Sequences (FDA-ARGOS): Supporting development and validation of Infectious Disease Dx tests.</title>
        <authorList>
            <person name="Sproer C."/>
            <person name="Gronow S."/>
            <person name="Severitt S."/>
            <person name="Schroder I."/>
            <person name="Tallon L."/>
            <person name="Sadzewicz L."/>
            <person name="Zhao X."/>
            <person name="Boylan J."/>
            <person name="Ott S."/>
            <person name="Bowen H."/>
            <person name="Vavikolanu K."/>
            <person name="Mehta A."/>
            <person name="Aluvathingal J."/>
            <person name="Nadendla S."/>
            <person name="Lowell S."/>
            <person name="Myers T."/>
            <person name="Yan Y."/>
            <person name="Sichtig H."/>
        </authorList>
    </citation>
    <scope>NUCLEOTIDE SEQUENCE [LARGE SCALE GENOMIC DNA]</scope>
    <source>
        <strain evidence="3 6">FDAARGOS_890</strain>
    </source>
</reference>
<evidence type="ECO:0000256" key="1">
    <source>
        <dbReference type="SAM" id="Phobius"/>
    </source>
</evidence>
<dbReference type="EMBL" id="FNPE01000003">
    <property type="protein sequence ID" value="SDY27253.1"/>
    <property type="molecule type" value="Genomic_DNA"/>
</dbReference>
<dbReference type="InterPro" id="IPR021762">
    <property type="entry name" value="DUF3325"/>
</dbReference>
<keyword evidence="2" id="KW-0732">Signal</keyword>
<reference evidence="4 5" key="1">
    <citation type="submission" date="2016-10" db="EMBL/GenBank/DDBJ databases">
        <authorList>
            <person name="de Groot N.N."/>
        </authorList>
    </citation>
    <scope>NUCLEOTIDE SEQUENCE [LARGE SCALE GENOMIC DNA]</scope>
    <source>
        <strain evidence="4 5">LMG 24775</strain>
    </source>
</reference>
<feature type="transmembrane region" description="Helical" evidence="1">
    <location>
        <begin position="64"/>
        <end position="88"/>
    </location>
</feature>
<keyword evidence="1" id="KW-0812">Transmembrane</keyword>
<evidence type="ECO:0000313" key="5">
    <source>
        <dbReference type="Proteomes" id="UP000183417"/>
    </source>
</evidence>
<protein>
    <submittedName>
        <fullName evidence="3">DUF3325 domain-containing protein</fullName>
    </submittedName>
</protein>
<dbReference type="EMBL" id="CP065748">
    <property type="protein sequence ID" value="QPS79874.1"/>
    <property type="molecule type" value="Genomic_DNA"/>
</dbReference>
<dbReference type="Pfam" id="PF11804">
    <property type="entry name" value="DUF3325"/>
    <property type="match status" value="1"/>
</dbReference>
<dbReference type="Proteomes" id="UP000595064">
    <property type="component" value="Chromosome"/>
</dbReference>
<keyword evidence="1" id="KW-0472">Membrane</keyword>
<feature type="chain" id="PRO_5044558416" evidence="2">
    <location>
        <begin position="18"/>
        <end position="93"/>
    </location>
</feature>
<dbReference type="Proteomes" id="UP000183417">
    <property type="component" value="Unassembled WGS sequence"/>
</dbReference>
<name>A0A1H3IHB9_9BURK</name>
<dbReference type="AlphaFoldDB" id="A0A1H3IHB9"/>
<evidence type="ECO:0000313" key="4">
    <source>
        <dbReference type="EMBL" id="SDY27253.1"/>
    </source>
</evidence>
<gene>
    <name evidence="3" type="ORF">I6G47_23065</name>
    <name evidence="4" type="ORF">SAMN05421547_103332</name>
</gene>
<feature type="signal peptide" evidence="2">
    <location>
        <begin position="1"/>
        <end position="17"/>
    </location>
</feature>
<dbReference type="RefSeq" id="WP_016452140.1">
    <property type="nucleotide sequence ID" value="NZ_AP025556.1"/>
</dbReference>
<sequence>MSMAHLFCQLLALGAFACLALAMDRHQSDLFGKELPPARTRRLRAAGWVLLALSLWAALQVEPWSLGLVAWFGHISAAAAIVLLSMVARERLR</sequence>
<dbReference type="KEGG" id="dla:I6G47_23065"/>
<proteinExistence type="predicted"/>
<keyword evidence="1" id="KW-1133">Transmembrane helix</keyword>
<evidence type="ECO:0000313" key="3">
    <source>
        <dbReference type="EMBL" id="QPS79874.1"/>
    </source>
</evidence>
<organism evidence="4 5">
    <name type="scientific">Delftia lacustris</name>
    <dbReference type="NCBI Taxonomy" id="558537"/>
    <lineage>
        <taxon>Bacteria</taxon>
        <taxon>Pseudomonadati</taxon>
        <taxon>Pseudomonadota</taxon>
        <taxon>Betaproteobacteria</taxon>
        <taxon>Burkholderiales</taxon>
        <taxon>Comamonadaceae</taxon>
        <taxon>Delftia</taxon>
    </lineage>
</organism>
<evidence type="ECO:0000313" key="6">
    <source>
        <dbReference type="Proteomes" id="UP000595064"/>
    </source>
</evidence>
<accession>A0A1H3IHB9</accession>